<evidence type="ECO:0000256" key="3">
    <source>
        <dbReference type="ARBA" id="ARBA00022840"/>
    </source>
</evidence>
<dbReference type="GO" id="GO:0005524">
    <property type="term" value="F:ATP binding"/>
    <property type="evidence" value="ECO:0007669"/>
    <property type="project" value="UniProtKB-KW"/>
</dbReference>
<dbReference type="STRING" id="655353.SAMN04488056_10164"/>
<gene>
    <name evidence="5" type="ORF">SAMN04488056_10164</name>
</gene>
<evidence type="ECO:0000313" key="6">
    <source>
        <dbReference type="Proteomes" id="UP000199236"/>
    </source>
</evidence>
<reference evidence="5 6" key="1">
    <citation type="submission" date="2016-10" db="EMBL/GenBank/DDBJ databases">
        <authorList>
            <person name="de Groot N.N."/>
        </authorList>
    </citation>
    <scope>NUCLEOTIDE SEQUENCE [LARGE SCALE GENOMIC DNA]</scope>
    <source>
        <strain evidence="5 6">CGMCC 1.9157</strain>
    </source>
</reference>
<accession>A0A1I4ZF73</accession>
<proteinExistence type="predicted"/>
<dbReference type="Pfam" id="PF02682">
    <property type="entry name" value="CT_C_D"/>
    <property type="match status" value="1"/>
</dbReference>
<protein>
    <submittedName>
        <fullName evidence="5">Sensor histidine kinase inhibitor, KipI family</fullName>
    </submittedName>
</protein>
<dbReference type="EMBL" id="FOVR01000001">
    <property type="protein sequence ID" value="SFN48629.1"/>
    <property type="molecule type" value="Genomic_DNA"/>
</dbReference>
<dbReference type="OrthoDB" id="9778567at2"/>
<dbReference type="Gene3D" id="3.30.1360.40">
    <property type="match status" value="1"/>
</dbReference>
<feature type="domain" description="Carboxyltransferase" evidence="4">
    <location>
        <begin position="24"/>
        <end position="224"/>
    </location>
</feature>
<evidence type="ECO:0000313" key="5">
    <source>
        <dbReference type="EMBL" id="SFN48629.1"/>
    </source>
</evidence>
<sequence>MKLKLFDKLRKGSAASGQRGQLTARFLPCGDSAIAVELASEIDEKANQQVIVLAEDLSKRPIEGIEEVIPTYRSLLVLYDPAVIRGQKLIEALQGRLDKLVVSDAQTRHFSIPVLYGHEAGLDLEVMAEMKGVTPEEIISLHSLAEYRVYMIGFAPGFAYLGGLPEILHTPRLKEPRQHIQAGSIGIGGKQGNINSVACPSGWRFLGRTPLKLFDPTREEPFLLQAGDTVTFRPIEREEALELDAAVARGETGVEASIK</sequence>
<dbReference type="SMART" id="SM00796">
    <property type="entry name" value="AHS1"/>
    <property type="match status" value="1"/>
</dbReference>
<keyword evidence="6" id="KW-1185">Reference proteome</keyword>
<evidence type="ECO:0000259" key="4">
    <source>
        <dbReference type="SMART" id="SM00796"/>
    </source>
</evidence>
<dbReference type="Gene3D" id="2.40.100.10">
    <property type="entry name" value="Cyclophilin-like"/>
    <property type="match status" value="1"/>
</dbReference>
<dbReference type="PANTHER" id="PTHR34698:SF2">
    <property type="entry name" value="5-OXOPROLINASE SUBUNIT B"/>
    <property type="match status" value="1"/>
</dbReference>
<name>A0A1I4ZF73_9HYPH</name>
<evidence type="ECO:0000256" key="2">
    <source>
        <dbReference type="ARBA" id="ARBA00022801"/>
    </source>
</evidence>
<dbReference type="Proteomes" id="UP000199236">
    <property type="component" value="Unassembled WGS sequence"/>
</dbReference>
<dbReference type="GO" id="GO:0016787">
    <property type="term" value="F:hydrolase activity"/>
    <property type="evidence" value="ECO:0007669"/>
    <property type="project" value="UniProtKB-KW"/>
</dbReference>
<dbReference type="InterPro" id="IPR010016">
    <property type="entry name" value="PxpB"/>
</dbReference>
<dbReference type="AlphaFoldDB" id="A0A1I4ZF73"/>
<dbReference type="RefSeq" id="WP_090067705.1">
    <property type="nucleotide sequence ID" value="NZ_FOVR01000001.1"/>
</dbReference>
<dbReference type="NCBIfam" id="TIGR00370">
    <property type="entry name" value="5-oxoprolinase subunit PxpB"/>
    <property type="match status" value="1"/>
</dbReference>
<dbReference type="InterPro" id="IPR029000">
    <property type="entry name" value="Cyclophilin-like_dom_sf"/>
</dbReference>
<keyword evidence="3" id="KW-0067">ATP-binding</keyword>
<keyword evidence="2" id="KW-0378">Hydrolase</keyword>
<keyword evidence="1" id="KW-0547">Nucleotide-binding</keyword>
<evidence type="ECO:0000256" key="1">
    <source>
        <dbReference type="ARBA" id="ARBA00022741"/>
    </source>
</evidence>
<dbReference type="PANTHER" id="PTHR34698">
    <property type="entry name" value="5-OXOPROLINASE SUBUNIT B"/>
    <property type="match status" value="1"/>
</dbReference>
<organism evidence="5 6">
    <name type="scientific">Cohaesibacter marisflavi</name>
    <dbReference type="NCBI Taxonomy" id="655353"/>
    <lineage>
        <taxon>Bacteria</taxon>
        <taxon>Pseudomonadati</taxon>
        <taxon>Pseudomonadota</taxon>
        <taxon>Alphaproteobacteria</taxon>
        <taxon>Hyphomicrobiales</taxon>
        <taxon>Cohaesibacteraceae</taxon>
    </lineage>
</organism>
<dbReference type="InterPro" id="IPR003833">
    <property type="entry name" value="CT_C_D"/>
</dbReference>
<dbReference type="SUPFAM" id="SSF50891">
    <property type="entry name" value="Cyclophilin-like"/>
    <property type="match status" value="1"/>
</dbReference>
<dbReference type="SUPFAM" id="SSF160467">
    <property type="entry name" value="PH0987 N-terminal domain-like"/>
    <property type="match status" value="1"/>
</dbReference>